<proteinExistence type="predicted"/>
<sequence length="122" mass="13537">MNFGERRELQEFFGFARFGKRARLLCVAYWLLVRACDNRFRFWSFTKKLVHAFVALFLAGVLSTLLVLLPLFKDGLIRLMEVVGAVIGINGVALLLLTLLISGLMSGAGALIAASLRSFKSL</sequence>
<dbReference type="EMBL" id="NEXC01000059">
    <property type="protein sequence ID" value="PSN82665.1"/>
    <property type="molecule type" value="Genomic_DNA"/>
</dbReference>
<accession>A0A2R6A8K9</accession>
<evidence type="ECO:0000313" key="2">
    <source>
        <dbReference type="EMBL" id="PSN82665.1"/>
    </source>
</evidence>
<reference evidence="2 3" key="1">
    <citation type="submission" date="2017-04" db="EMBL/GenBank/DDBJ databases">
        <title>Novel microbial lineages endemic to geothermal iron-oxide mats fill important gaps in the evolutionary history of Archaea.</title>
        <authorList>
            <person name="Jay Z.J."/>
            <person name="Beam J.P."/>
            <person name="Dlakic M."/>
            <person name="Rusch D.B."/>
            <person name="Kozubal M.A."/>
            <person name="Inskeep W.P."/>
        </authorList>
    </citation>
    <scope>NUCLEOTIDE SEQUENCE [LARGE SCALE GENOMIC DNA]</scope>
    <source>
        <strain evidence="2">OSP_D</strain>
    </source>
</reference>
<evidence type="ECO:0000256" key="1">
    <source>
        <dbReference type="SAM" id="Phobius"/>
    </source>
</evidence>
<dbReference type="AlphaFoldDB" id="A0A2R6A8K9"/>
<organism evidence="2 3">
    <name type="scientific">Candidatus Marsarchaeota G1 archaeon OSP_D</name>
    <dbReference type="NCBI Taxonomy" id="1978155"/>
    <lineage>
        <taxon>Archaea</taxon>
        <taxon>Candidatus Marsarchaeota</taxon>
        <taxon>Candidatus Marsarchaeota group 1</taxon>
    </lineage>
</organism>
<gene>
    <name evidence="2" type="ORF">B9Q01_07360</name>
</gene>
<feature type="transmembrane region" description="Helical" evidence="1">
    <location>
        <begin position="92"/>
        <end position="116"/>
    </location>
</feature>
<feature type="transmembrane region" description="Helical" evidence="1">
    <location>
        <begin position="49"/>
        <end position="72"/>
    </location>
</feature>
<comment type="caution">
    <text evidence="2">The sequence shown here is derived from an EMBL/GenBank/DDBJ whole genome shotgun (WGS) entry which is preliminary data.</text>
</comment>
<name>A0A2R6A8K9_9ARCH</name>
<keyword evidence="1" id="KW-0472">Membrane</keyword>
<keyword evidence="1" id="KW-0812">Transmembrane</keyword>
<protein>
    <submittedName>
        <fullName evidence="2">Uncharacterized protein</fullName>
    </submittedName>
</protein>
<dbReference type="Proteomes" id="UP000240880">
    <property type="component" value="Unassembled WGS sequence"/>
</dbReference>
<evidence type="ECO:0000313" key="3">
    <source>
        <dbReference type="Proteomes" id="UP000240880"/>
    </source>
</evidence>
<keyword evidence="1" id="KW-1133">Transmembrane helix</keyword>